<keyword evidence="3" id="KW-1185">Reference proteome</keyword>
<protein>
    <submittedName>
        <fullName evidence="2">ATP-binding protein</fullName>
    </submittedName>
</protein>
<dbReference type="GO" id="GO:0005524">
    <property type="term" value="F:ATP binding"/>
    <property type="evidence" value="ECO:0007669"/>
    <property type="project" value="UniProtKB-KW"/>
</dbReference>
<comment type="caution">
    <text evidence="2">The sequence shown here is derived from an EMBL/GenBank/DDBJ whole genome shotgun (WGS) entry which is preliminary data.</text>
</comment>
<evidence type="ECO:0000313" key="2">
    <source>
        <dbReference type="EMBL" id="MBE9078225.1"/>
    </source>
</evidence>
<feature type="domain" description="Orc1-like AAA ATPase" evidence="1">
    <location>
        <begin position="11"/>
        <end position="103"/>
    </location>
</feature>
<dbReference type="PANTHER" id="PTHR34301">
    <property type="entry name" value="DNA-BINDING PROTEIN-RELATED"/>
    <property type="match status" value="1"/>
</dbReference>
<dbReference type="PANTHER" id="PTHR34301:SF8">
    <property type="entry name" value="ATPASE DOMAIN-CONTAINING PROTEIN"/>
    <property type="match status" value="1"/>
</dbReference>
<reference evidence="2" key="1">
    <citation type="submission" date="2020-10" db="EMBL/GenBank/DDBJ databases">
        <authorList>
            <person name="Castelo-Branco R."/>
            <person name="Eusebio N."/>
            <person name="Adriana R."/>
            <person name="Vieira A."/>
            <person name="Brugerolle De Fraissinette N."/>
            <person name="Rezende De Castro R."/>
            <person name="Schneider M.P."/>
            <person name="Vasconcelos V."/>
            <person name="Leao P.N."/>
        </authorList>
    </citation>
    <scope>NUCLEOTIDE SEQUENCE</scope>
    <source>
        <strain evidence="2">LEGE 07310</strain>
    </source>
</reference>
<name>A0A8J7ANC7_9CYAN</name>
<dbReference type="InterPro" id="IPR027417">
    <property type="entry name" value="P-loop_NTPase"/>
</dbReference>
<dbReference type="Gene3D" id="3.40.50.300">
    <property type="entry name" value="P-loop containing nucleotide triphosphate hydrolases"/>
    <property type="match status" value="1"/>
</dbReference>
<gene>
    <name evidence="2" type="ORF">IQ241_13135</name>
</gene>
<dbReference type="AlphaFoldDB" id="A0A8J7ANC7"/>
<evidence type="ECO:0000313" key="3">
    <source>
        <dbReference type="Proteomes" id="UP000636505"/>
    </source>
</evidence>
<accession>A0A8J7ANC7</accession>
<dbReference type="SUPFAM" id="SSF52540">
    <property type="entry name" value="P-loop containing nucleoside triphosphate hydrolases"/>
    <property type="match status" value="1"/>
</dbReference>
<dbReference type="Proteomes" id="UP000636505">
    <property type="component" value="Unassembled WGS sequence"/>
</dbReference>
<dbReference type="InterPro" id="IPR041664">
    <property type="entry name" value="AAA_16"/>
</dbReference>
<dbReference type="EMBL" id="JADEXG010000028">
    <property type="protein sequence ID" value="MBE9078225.1"/>
    <property type="molecule type" value="Genomic_DNA"/>
</dbReference>
<evidence type="ECO:0000259" key="1">
    <source>
        <dbReference type="Pfam" id="PF13191"/>
    </source>
</evidence>
<sequence>MMKIFFTPQGLIGREAELKQVCQLLQEDRDCAVTGIPGIGRRRLLRTAAKQVGSRSLEIDCLRCHSARQFLRLLADSLIDVFSDPAELAKIQQWSQGQPLTLDRIQSPKVRLIWPTLAGKEWALFQGLLALPQQMAEWLGCRVVVMFYNFPHIRSWDRQGKWETYLRQEIQLQSRVSYALISTVAEPWVYASQLPVIHLAPLTDAELQPWLMNSFARAGLKFDSESQAVKLFLSYVQGHIKDAITLAQRLWLNHQATEKSTSGILYADQVHSSMLSLVQDIGVTFEALLLLLPLTQARLLESLALDPTHSPQSTAYIKKHQLSRGGGLQGALNSLEQKGLIYGPRFGYRIALPLLDFWLKQRL</sequence>
<dbReference type="Pfam" id="PF13191">
    <property type="entry name" value="AAA_16"/>
    <property type="match status" value="1"/>
</dbReference>
<keyword evidence="2" id="KW-0067">ATP-binding</keyword>
<organism evidence="2 3">
    <name type="scientific">Vasconcelosia minhoensis LEGE 07310</name>
    <dbReference type="NCBI Taxonomy" id="915328"/>
    <lineage>
        <taxon>Bacteria</taxon>
        <taxon>Bacillati</taxon>
        <taxon>Cyanobacteriota</taxon>
        <taxon>Cyanophyceae</taxon>
        <taxon>Nodosilineales</taxon>
        <taxon>Cymatolegaceae</taxon>
        <taxon>Vasconcelosia</taxon>
        <taxon>Vasconcelosia minhoensis</taxon>
    </lineage>
</organism>
<proteinExistence type="predicted"/>
<keyword evidence="2" id="KW-0547">Nucleotide-binding</keyword>